<dbReference type="FunFam" id="1.10.10.2830:FF:000001">
    <property type="entry name" value="Chromosome partitioning protein ParB"/>
    <property type="match status" value="1"/>
</dbReference>
<dbReference type="RefSeq" id="WP_205745388.1">
    <property type="nucleotide sequence ID" value="NZ_BMHA01000001.1"/>
</dbReference>
<dbReference type="Proteomes" id="UP000650511">
    <property type="component" value="Unassembled WGS sequence"/>
</dbReference>
<protein>
    <submittedName>
        <fullName evidence="6">Chromosome partitioning protein ParB</fullName>
    </submittedName>
</protein>
<dbReference type="Pfam" id="PF02195">
    <property type="entry name" value="ParB_N"/>
    <property type="match status" value="1"/>
</dbReference>
<keyword evidence="3" id="KW-0238">DNA-binding</keyword>
<feature type="compositionally biased region" description="Basic and acidic residues" evidence="4">
    <location>
        <begin position="317"/>
        <end position="329"/>
    </location>
</feature>
<dbReference type="InterPro" id="IPR050336">
    <property type="entry name" value="Chromosome_partition/occlusion"/>
</dbReference>
<keyword evidence="2" id="KW-0159">Chromosome partition</keyword>
<evidence type="ECO:0000313" key="7">
    <source>
        <dbReference type="Proteomes" id="UP000650511"/>
    </source>
</evidence>
<evidence type="ECO:0000313" key="6">
    <source>
        <dbReference type="EMBL" id="GGI03127.1"/>
    </source>
</evidence>
<reference evidence="6" key="2">
    <citation type="submission" date="2020-09" db="EMBL/GenBank/DDBJ databases">
        <authorList>
            <person name="Sun Q."/>
            <person name="Zhou Y."/>
        </authorList>
    </citation>
    <scope>NUCLEOTIDE SEQUENCE</scope>
    <source>
        <strain evidence="6">CGMCC 1.14988</strain>
    </source>
</reference>
<dbReference type="Pfam" id="PF17762">
    <property type="entry name" value="HTH_ParB"/>
    <property type="match status" value="1"/>
</dbReference>
<comment type="caution">
    <text evidence="6">The sequence shown here is derived from an EMBL/GenBank/DDBJ whole genome shotgun (WGS) entry which is preliminary data.</text>
</comment>
<comment type="similarity">
    <text evidence="1">Belongs to the ParB family.</text>
</comment>
<dbReference type="GO" id="GO:0005694">
    <property type="term" value="C:chromosome"/>
    <property type="evidence" value="ECO:0007669"/>
    <property type="project" value="TreeGrafter"/>
</dbReference>
<dbReference type="InterPro" id="IPR004437">
    <property type="entry name" value="ParB/RepB/Spo0J"/>
</dbReference>
<gene>
    <name evidence="6" type="ORF">GCM10011354_02710</name>
</gene>
<feature type="domain" description="ParB-like N-terminal" evidence="5">
    <location>
        <begin position="30"/>
        <end position="120"/>
    </location>
</feature>
<dbReference type="PANTHER" id="PTHR33375">
    <property type="entry name" value="CHROMOSOME-PARTITIONING PROTEIN PARB-RELATED"/>
    <property type="match status" value="1"/>
</dbReference>
<organism evidence="6 7">
    <name type="scientific">Egicoccus halophilus</name>
    <dbReference type="NCBI Taxonomy" id="1670830"/>
    <lineage>
        <taxon>Bacteria</taxon>
        <taxon>Bacillati</taxon>
        <taxon>Actinomycetota</taxon>
        <taxon>Nitriliruptoria</taxon>
        <taxon>Egicoccales</taxon>
        <taxon>Egicoccaceae</taxon>
        <taxon>Egicoccus</taxon>
    </lineage>
</organism>
<sequence>MTRRGGLGRGLAALIPPGEAPPAGVGATMAEVPIEAIAPNPRQPRGVFDDDELQGLATSIADMGVLQPLVVRPTQEGGYELVAGERRLRASKLAGLDRVPAVVRHTDDTDLLKEALVENIHRVQLNPLEEAAAYQQLLDDFGFTQEELASRLGKSRPAISNALRLLTLPSAVQRRVAAGVLSAGHAKALLSIDDEADMARLADRVVAEGLSVRATEELVRVKLLDRADDAPTARPRRRRIVAPGLVELQDDLSDALRTRVRIAMGARTGKLQIEFASVDDLERVVAVIARGLEGHGTPLPTSVALDDLGESAGQPAHEPDATDVRHTGSDTDDDLDAVLSRVERRLPDGLDLDG</sequence>
<dbReference type="AlphaFoldDB" id="A0A8J3EQR6"/>
<dbReference type="InterPro" id="IPR041468">
    <property type="entry name" value="HTH_ParB/Spo0J"/>
</dbReference>
<proteinExistence type="inferred from homology"/>
<evidence type="ECO:0000256" key="4">
    <source>
        <dbReference type="SAM" id="MobiDB-lite"/>
    </source>
</evidence>
<dbReference type="InterPro" id="IPR003115">
    <property type="entry name" value="ParB_N"/>
</dbReference>
<dbReference type="GO" id="GO:0045881">
    <property type="term" value="P:positive regulation of sporulation resulting in formation of a cellular spore"/>
    <property type="evidence" value="ECO:0007669"/>
    <property type="project" value="TreeGrafter"/>
</dbReference>
<dbReference type="Gene3D" id="3.90.1530.30">
    <property type="match status" value="1"/>
</dbReference>
<dbReference type="InterPro" id="IPR057240">
    <property type="entry name" value="ParB_dimer_C"/>
</dbReference>
<dbReference type="PANTHER" id="PTHR33375:SF1">
    <property type="entry name" value="CHROMOSOME-PARTITIONING PROTEIN PARB-RELATED"/>
    <property type="match status" value="1"/>
</dbReference>
<name>A0A8J3EQR6_9ACTN</name>
<accession>A0A8J3EQR6</accession>
<dbReference type="Pfam" id="PF23552">
    <property type="entry name" value="ParB_C"/>
    <property type="match status" value="1"/>
</dbReference>
<evidence type="ECO:0000256" key="3">
    <source>
        <dbReference type="ARBA" id="ARBA00023125"/>
    </source>
</evidence>
<feature type="region of interest" description="Disordered" evidence="4">
    <location>
        <begin position="307"/>
        <end position="335"/>
    </location>
</feature>
<dbReference type="EMBL" id="BMHA01000001">
    <property type="protein sequence ID" value="GGI03127.1"/>
    <property type="molecule type" value="Genomic_DNA"/>
</dbReference>
<dbReference type="NCBIfam" id="TIGR00180">
    <property type="entry name" value="parB_part"/>
    <property type="match status" value="1"/>
</dbReference>
<dbReference type="CDD" id="cd16393">
    <property type="entry name" value="SPO0J_N"/>
    <property type="match status" value="1"/>
</dbReference>
<dbReference type="FunFam" id="3.90.1530.30:FF:000001">
    <property type="entry name" value="Chromosome partitioning protein ParB"/>
    <property type="match status" value="1"/>
</dbReference>
<reference evidence="6" key="1">
    <citation type="journal article" date="2014" name="Int. J. Syst. Evol. Microbiol.">
        <title>Complete genome sequence of Corynebacterium casei LMG S-19264T (=DSM 44701T), isolated from a smear-ripened cheese.</title>
        <authorList>
            <consortium name="US DOE Joint Genome Institute (JGI-PGF)"/>
            <person name="Walter F."/>
            <person name="Albersmeier A."/>
            <person name="Kalinowski J."/>
            <person name="Ruckert C."/>
        </authorList>
    </citation>
    <scope>NUCLEOTIDE SEQUENCE</scope>
    <source>
        <strain evidence="6">CGMCC 1.14988</strain>
    </source>
</reference>
<evidence type="ECO:0000256" key="2">
    <source>
        <dbReference type="ARBA" id="ARBA00022829"/>
    </source>
</evidence>
<dbReference type="Gene3D" id="1.10.10.2830">
    <property type="match status" value="1"/>
</dbReference>
<dbReference type="GO" id="GO:0007059">
    <property type="term" value="P:chromosome segregation"/>
    <property type="evidence" value="ECO:0007669"/>
    <property type="project" value="UniProtKB-KW"/>
</dbReference>
<dbReference type="GO" id="GO:0003677">
    <property type="term" value="F:DNA binding"/>
    <property type="evidence" value="ECO:0007669"/>
    <property type="project" value="UniProtKB-KW"/>
</dbReference>
<dbReference type="InterPro" id="IPR036086">
    <property type="entry name" value="ParB/Sulfiredoxin_sf"/>
</dbReference>
<keyword evidence="7" id="KW-1185">Reference proteome</keyword>
<evidence type="ECO:0000259" key="5">
    <source>
        <dbReference type="SMART" id="SM00470"/>
    </source>
</evidence>
<dbReference type="SUPFAM" id="SSF110849">
    <property type="entry name" value="ParB/Sulfiredoxin"/>
    <property type="match status" value="1"/>
</dbReference>
<evidence type="ECO:0000256" key="1">
    <source>
        <dbReference type="ARBA" id="ARBA00006295"/>
    </source>
</evidence>
<dbReference type="SMART" id="SM00470">
    <property type="entry name" value="ParB"/>
    <property type="match status" value="1"/>
</dbReference>
<dbReference type="SUPFAM" id="SSF109709">
    <property type="entry name" value="KorB DNA-binding domain-like"/>
    <property type="match status" value="1"/>
</dbReference>